<dbReference type="PANTHER" id="PTHR35371:SF1">
    <property type="entry name" value="BLR7753 PROTEIN"/>
    <property type="match status" value="1"/>
</dbReference>
<keyword evidence="3 5" id="KW-1133">Transmembrane helix</keyword>
<keyword evidence="4 5" id="KW-0472">Membrane</keyword>
<keyword evidence="7" id="KW-1185">Reference proteome</keyword>
<feature type="transmembrane region" description="Helical" evidence="5">
    <location>
        <begin position="58"/>
        <end position="75"/>
    </location>
</feature>
<evidence type="ECO:0000256" key="3">
    <source>
        <dbReference type="ARBA" id="ARBA00022989"/>
    </source>
</evidence>
<organism evidence="6 7">
    <name type="scientific">Pseudidiomarina gelatinasegens</name>
    <dbReference type="NCBI Taxonomy" id="2487740"/>
    <lineage>
        <taxon>Bacteria</taxon>
        <taxon>Pseudomonadati</taxon>
        <taxon>Pseudomonadota</taxon>
        <taxon>Gammaproteobacteria</taxon>
        <taxon>Alteromonadales</taxon>
        <taxon>Idiomarinaceae</taxon>
        <taxon>Pseudidiomarina</taxon>
    </lineage>
</organism>
<evidence type="ECO:0000256" key="4">
    <source>
        <dbReference type="ARBA" id="ARBA00023136"/>
    </source>
</evidence>
<feature type="transmembrane region" description="Helical" evidence="5">
    <location>
        <begin position="113"/>
        <end position="132"/>
    </location>
</feature>
<dbReference type="InterPro" id="IPR001129">
    <property type="entry name" value="Membr-assoc_MAPEG"/>
</dbReference>
<evidence type="ECO:0000256" key="2">
    <source>
        <dbReference type="ARBA" id="ARBA00022692"/>
    </source>
</evidence>
<proteinExistence type="predicted"/>
<dbReference type="Pfam" id="PF01124">
    <property type="entry name" value="MAPEG"/>
    <property type="match status" value="1"/>
</dbReference>
<name>A0A451GE67_9GAMM</name>
<evidence type="ECO:0000256" key="5">
    <source>
        <dbReference type="SAM" id="Phobius"/>
    </source>
</evidence>
<feature type="transmembrane region" description="Helical" evidence="5">
    <location>
        <begin position="81"/>
        <end position="101"/>
    </location>
</feature>
<dbReference type="RefSeq" id="WP_128352244.1">
    <property type="nucleotide sequence ID" value="NZ_JBLXIM010000002.1"/>
</dbReference>
<dbReference type="EMBL" id="RSFE01000004">
    <property type="protein sequence ID" value="RWU11237.1"/>
    <property type="molecule type" value="Genomic_DNA"/>
</dbReference>
<dbReference type="Gene3D" id="1.20.120.550">
    <property type="entry name" value="Membrane associated eicosanoid/glutathione metabolism-like domain"/>
    <property type="match status" value="1"/>
</dbReference>
<evidence type="ECO:0000313" key="6">
    <source>
        <dbReference type="EMBL" id="RWU11237.1"/>
    </source>
</evidence>
<dbReference type="GO" id="GO:0016020">
    <property type="term" value="C:membrane"/>
    <property type="evidence" value="ECO:0007669"/>
    <property type="project" value="UniProtKB-SubCell"/>
</dbReference>
<reference evidence="6 7" key="1">
    <citation type="submission" date="2018-12" db="EMBL/GenBank/DDBJ databases">
        <authorList>
            <person name="Li A."/>
            <person name="Zhang M."/>
            <person name="Zhu H."/>
        </authorList>
    </citation>
    <scope>NUCLEOTIDE SEQUENCE [LARGE SCALE GENOMIC DNA]</scope>
    <source>
        <strain evidence="6 7">R04H25</strain>
    </source>
</reference>
<dbReference type="SUPFAM" id="SSF161084">
    <property type="entry name" value="MAPEG domain-like"/>
    <property type="match status" value="1"/>
</dbReference>
<dbReference type="AlphaFoldDB" id="A0A451GE67"/>
<dbReference type="InterPro" id="IPR023352">
    <property type="entry name" value="MAPEG-like_dom_sf"/>
</dbReference>
<dbReference type="PANTHER" id="PTHR35371">
    <property type="entry name" value="INNER MEMBRANE PROTEIN"/>
    <property type="match status" value="1"/>
</dbReference>
<protein>
    <submittedName>
        <fullName evidence="6">MAPEG family protein</fullName>
    </submittedName>
</protein>
<gene>
    <name evidence="6" type="ORF">EGC76_06785</name>
</gene>
<dbReference type="OrthoDB" id="5880499at2"/>
<evidence type="ECO:0000313" key="7">
    <source>
        <dbReference type="Proteomes" id="UP000288789"/>
    </source>
</evidence>
<keyword evidence="2 5" id="KW-0812">Transmembrane</keyword>
<accession>A0A451GE67</accession>
<feature type="transmembrane region" description="Helical" evidence="5">
    <location>
        <begin position="6"/>
        <end position="23"/>
    </location>
</feature>
<evidence type="ECO:0000256" key="1">
    <source>
        <dbReference type="ARBA" id="ARBA00004370"/>
    </source>
</evidence>
<dbReference type="Proteomes" id="UP000288789">
    <property type="component" value="Unassembled WGS sequence"/>
</dbReference>
<comment type="subcellular location">
    <subcellularLocation>
        <location evidence="1">Membrane</location>
    </subcellularLocation>
</comment>
<comment type="caution">
    <text evidence="6">The sequence shown here is derived from an EMBL/GenBank/DDBJ whole genome shotgun (WGS) entry which is preliminary data.</text>
</comment>
<sequence>MSHLVYGGLWVILTTVMVQWIIASGAKAKQAGAVPGKIDETLSHDSFVFRAHRTFHNSLENVPFFIAAAFLAIFVGVDSQWFAISVWAFAFARIVHMLLYYGIATERNPSPRSYFFIIGVIANIVVLVQIAIDLVA</sequence>